<evidence type="ECO:0000256" key="1">
    <source>
        <dbReference type="SAM" id="Phobius"/>
    </source>
</evidence>
<dbReference type="EMBL" id="QSLN01000011">
    <property type="protein sequence ID" value="RDV82343.1"/>
    <property type="molecule type" value="Genomic_DNA"/>
</dbReference>
<dbReference type="Pfam" id="PF07811">
    <property type="entry name" value="TadE"/>
    <property type="match status" value="1"/>
</dbReference>
<keyword evidence="1" id="KW-0472">Membrane</keyword>
<evidence type="ECO:0000313" key="3">
    <source>
        <dbReference type="EMBL" id="RDV82343.1"/>
    </source>
</evidence>
<gene>
    <name evidence="3" type="ORF">DXX99_07990</name>
</gene>
<keyword evidence="4" id="KW-1185">Reference proteome</keyword>
<dbReference type="AlphaFoldDB" id="A0A3D8P3M4"/>
<dbReference type="InterPro" id="IPR012495">
    <property type="entry name" value="TadE-like_dom"/>
</dbReference>
<evidence type="ECO:0000313" key="4">
    <source>
        <dbReference type="Proteomes" id="UP000256329"/>
    </source>
</evidence>
<dbReference type="OrthoDB" id="1727351at2"/>
<keyword evidence="1" id="KW-0812">Transmembrane</keyword>
<feature type="transmembrane region" description="Helical" evidence="1">
    <location>
        <begin position="12"/>
        <end position="34"/>
    </location>
</feature>
<keyword evidence="1" id="KW-1133">Transmembrane helix</keyword>
<dbReference type="Proteomes" id="UP000256329">
    <property type="component" value="Unassembled WGS sequence"/>
</dbReference>
<organism evidence="3 4">
    <name type="scientific">Ammonifex thiophilus</name>
    <dbReference type="NCBI Taxonomy" id="444093"/>
    <lineage>
        <taxon>Bacteria</taxon>
        <taxon>Bacillati</taxon>
        <taxon>Bacillota</taxon>
        <taxon>Clostridia</taxon>
        <taxon>Thermoanaerobacterales</taxon>
        <taxon>Thermoanaerobacteraceae</taxon>
        <taxon>Ammonifex</taxon>
    </lineage>
</organism>
<accession>A0A3D8P3M4</accession>
<dbReference type="RefSeq" id="WP_115792968.1">
    <property type="nucleotide sequence ID" value="NZ_QSLN01000011.1"/>
</dbReference>
<name>A0A3D8P3M4_9THEO</name>
<evidence type="ECO:0000259" key="2">
    <source>
        <dbReference type="Pfam" id="PF07811"/>
    </source>
</evidence>
<sequence length="163" mass="17973">MLRGECGFTQAASFALLLPLFLVLFCLGVLWLHLATVKSSLDMAAREGARVYGIRLGQGDEQCARWEAEAAARRVLEGTKLLPPGFSWGKPPAGQRGAEVNFSDDRTWARCTVRLYLPNPLAVRVPKVLSFGRESSAPSWWPEHFTLTATGAAKHEPKEPPRN</sequence>
<protein>
    <recommendedName>
        <fullName evidence="2">TadE-like domain-containing protein</fullName>
    </recommendedName>
</protein>
<proteinExistence type="predicted"/>
<feature type="domain" description="TadE-like" evidence="2">
    <location>
        <begin position="14"/>
        <end position="50"/>
    </location>
</feature>
<comment type="caution">
    <text evidence="3">The sequence shown here is derived from an EMBL/GenBank/DDBJ whole genome shotgun (WGS) entry which is preliminary data.</text>
</comment>
<reference evidence="3 4" key="1">
    <citation type="submission" date="2018-08" db="EMBL/GenBank/DDBJ databases">
        <title>Form III RuBisCO-mediated autotrophy in Thermodesulfobium bacteria.</title>
        <authorList>
            <person name="Toshchakov S.V."/>
            <person name="Kublanov I.V."/>
            <person name="Frolov E."/>
            <person name="Bonch-Osmolovskaya E.A."/>
            <person name="Tourova T.P."/>
            <person name="Chernych N.A."/>
            <person name="Lebedinsky A.V."/>
        </authorList>
    </citation>
    <scope>NUCLEOTIDE SEQUENCE [LARGE SCALE GENOMIC DNA]</scope>
    <source>
        <strain evidence="3 4">SR</strain>
    </source>
</reference>